<dbReference type="GO" id="GO:0071972">
    <property type="term" value="F:peptidoglycan L,D-transpeptidase activity"/>
    <property type="evidence" value="ECO:0007669"/>
    <property type="project" value="TreeGrafter"/>
</dbReference>
<dbReference type="GO" id="GO:0016740">
    <property type="term" value="F:transferase activity"/>
    <property type="evidence" value="ECO:0007669"/>
    <property type="project" value="UniProtKB-KW"/>
</dbReference>
<dbReference type="GO" id="GO:0071555">
    <property type="term" value="P:cell wall organization"/>
    <property type="evidence" value="ECO:0007669"/>
    <property type="project" value="UniProtKB-UniRule"/>
</dbReference>
<dbReference type="InterPro" id="IPR002477">
    <property type="entry name" value="Peptidoglycan-bd-like"/>
</dbReference>
<dbReference type="Pfam" id="PF01471">
    <property type="entry name" value="PG_binding_1"/>
    <property type="match status" value="1"/>
</dbReference>
<evidence type="ECO:0000256" key="7">
    <source>
        <dbReference type="PROSITE-ProRule" id="PRU01373"/>
    </source>
</evidence>
<dbReference type="InterPro" id="IPR005490">
    <property type="entry name" value="LD_TPept_cat_dom"/>
</dbReference>
<evidence type="ECO:0000256" key="1">
    <source>
        <dbReference type="ARBA" id="ARBA00004752"/>
    </source>
</evidence>
<proteinExistence type="inferred from homology"/>
<keyword evidence="6 7" id="KW-0961">Cell wall biogenesis/degradation</keyword>
<dbReference type="Gene3D" id="2.40.440.10">
    <property type="entry name" value="L,D-transpeptidase catalytic domain-like"/>
    <property type="match status" value="1"/>
</dbReference>
<organism evidence="8 9">
    <name type="scientific">Agrobacterium rosae</name>
    <dbReference type="NCBI Taxonomy" id="1972867"/>
    <lineage>
        <taxon>Bacteria</taxon>
        <taxon>Pseudomonadati</taxon>
        <taxon>Pseudomonadota</taxon>
        <taxon>Alphaproteobacteria</taxon>
        <taxon>Hyphomicrobiales</taxon>
        <taxon>Rhizobiaceae</taxon>
        <taxon>Rhizobium/Agrobacterium group</taxon>
        <taxon>Agrobacterium</taxon>
    </lineage>
</organism>
<dbReference type="InterPro" id="IPR038063">
    <property type="entry name" value="Transpep_catalytic_dom"/>
</dbReference>
<reference evidence="8 9" key="1">
    <citation type="journal article" date="2018" name="Syst. Appl. Microbiol.">
        <title>Agrobacterium rosae sp. nov., isolated from galls on different agricultural crops.</title>
        <authorList>
            <person name="Kuzmanovic N."/>
            <person name="Pulawska J."/>
            <person name="Smalla K."/>
            <person name="Nesme X."/>
        </authorList>
    </citation>
    <scope>NUCLEOTIDE SEQUENCE [LARGE SCALE GENOMIC DNA]</scope>
    <source>
        <strain evidence="8 9">NCPPB 1650</strain>
    </source>
</reference>
<dbReference type="PANTHER" id="PTHR30582:SF30">
    <property type="entry name" value="BLR4375 PROTEIN"/>
    <property type="match status" value="1"/>
</dbReference>
<protein>
    <submittedName>
        <fullName evidence="8">Uncharacterized protein</fullName>
    </submittedName>
</protein>
<evidence type="ECO:0000313" key="8">
    <source>
        <dbReference type="EMBL" id="POO49387.1"/>
    </source>
</evidence>
<keyword evidence="3" id="KW-0808">Transferase</keyword>
<dbReference type="GeneID" id="86881968"/>
<dbReference type="InterPro" id="IPR036366">
    <property type="entry name" value="PGBDSf"/>
</dbReference>
<comment type="pathway">
    <text evidence="1 7">Cell wall biogenesis; peptidoglycan biosynthesis.</text>
</comment>
<dbReference type="GO" id="GO:0018104">
    <property type="term" value="P:peptidoglycan-protein cross-linking"/>
    <property type="evidence" value="ECO:0007669"/>
    <property type="project" value="TreeGrafter"/>
</dbReference>
<accession>A0AAE5RUF9</accession>
<feature type="active site" description="Proton donor/acceptor" evidence="7">
    <location>
        <position position="284"/>
    </location>
</feature>
<dbReference type="RefSeq" id="WP_103660017.1">
    <property type="nucleotide sequence ID" value="NZ_CP192798.1"/>
</dbReference>
<dbReference type="EMBL" id="NXEJ01000010">
    <property type="protein sequence ID" value="POO49387.1"/>
    <property type="molecule type" value="Genomic_DNA"/>
</dbReference>
<comment type="caution">
    <text evidence="8">The sequence shown here is derived from an EMBL/GenBank/DDBJ whole genome shotgun (WGS) entry which is preliminary data.</text>
</comment>
<dbReference type="InterPro" id="IPR036365">
    <property type="entry name" value="PGBD-like_sf"/>
</dbReference>
<dbReference type="Pfam" id="PF03734">
    <property type="entry name" value="YkuD"/>
    <property type="match status" value="1"/>
</dbReference>
<evidence type="ECO:0000256" key="2">
    <source>
        <dbReference type="ARBA" id="ARBA00005992"/>
    </source>
</evidence>
<name>A0AAE5RUF9_9HYPH</name>
<dbReference type="InterPro" id="IPR050979">
    <property type="entry name" value="LD-transpeptidase"/>
</dbReference>
<evidence type="ECO:0000256" key="3">
    <source>
        <dbReference type="ARBA" id="ARBA00022679"/>
    </source>
</evidence>
<dbReference type="AlphaFoldDB" id="A0AAE5RUF9"/>
<keyword evidence="5 7" id="KW-0573">Peptidoglycan synthesis</keyword>
<dbReference type="CDD" id="cd16913">
    <property type="entry name" value="YkuD_like"/>
    <property type="match status" value="1"/>
</dbReference>
<evidence type="ECO:0000256" key="5">
    <source>
        <dbReference type="ARBA" id="ARBA00022984"/>
    </source>
</evidence>
<sequence>MNSFKFLLLMSSVGLSFPGSAAAIDALSINTSVISSLADTPPSEQQTEPNPAVVHLQVLLDRAGSSPGVIDGYLGDNLSKAIAGFEALQQLPVDGRLDADVIAKLVDNGPAVQPYEISEEDRQGIVDRIPKDYAEQAKMTGLGYTSIMEKLAERFHMHVGLIKALNPAAAFKPGETIAVTMPGDNKSGSVKRIEVHRKAGQAYAFAEDGSLLSVYPATIGSEESPSPTGTHKVKGVSRMPTYTYNPKINFQQGKNKDILKLPSGPNGPVGTVWIDLTEPTYGIHGAPEPELVGKVGSHGCVRLANWDVEELGAMIKPGVVVNFID</sequence>
<dbReference type="Proteomes" id="UP000237447">
    <property type="component" value="Unassembled WGS sequence"/>
</dbReference>
<evidence type="ECO:0000256" key="6">
    <source>
        <dbReference type="ARBA" id="ARBA00023316"/>
    </source>
</evidence>
<dbReference type="PANTHER" id="PTHR30582">
    <property type="entry name" value="L,D-TRANSPEPTIDASE"/>
    <property type="match status" value="1"/>
</dbReference>
<dbReference type="SUPFAM" id="SSF47090">
    <property type="entry name" value="PGBD-like"/>
    <property type="match status" value="1"/>
</dbReference>
<dbReference type="Gene3D" id="1.10.101.10">
    <property type="entry name" value="PGBD-like superfamily/PGBD"/>
    <property type="match status" value="1"/>
</dbReference>
<feature type="active site" description="Nucleophile" evidence="7">
    <location>
        <position position="300"/>
    </location>
</feature>
<evidence type="ECO:0000256" key="4">
    <source>
        <dbReference type="ARBA" id="ARBA00022960"/>
    </source>
</evidence>
<comment type="similarity">
    <text evidence="2">Belongs to the YkuD family.</text>
</comment>
<dbReference type="PROSITE" id="PS52029">
    <property type="entry name" value="LD_TPASE"/>
    <property type="match status" value="1"/>
</dbReference>
<gene>
    <name evidence="8" type="ORF">CPJ18_21875</name>
</gene>
<dbReference type="GO" id="GO:0008360">
    <property type="term" value="P:regulation of cell shape"/>
    <property type="evidence" value="ECO:0007669"/>
    <property type="project" value="UniProtKB-UniRule"/>
</dbReference>
<keyword evidence="4 7" id="KW-0133">Cell shape</keyword>
<evidence type="ECO:0000313" key="9">
    <source>
        <dbReference type="Proteomes" id="UP000237447"/>
    </source>
</evidence>
<dbReference type="GO" id="GO:0005576">
    <property type="term" value="C:extracellular region"/>
    <property type="evidence" value="ECO:0007669"/>
    <property type="project" value="TreeGrafter"/>
</dbReference>
<dbReference type="SUPFAM" id="SSF141523">
    <property type="entry name" value="L,D-transpeptidase catalytic domain-like"/>
    <property type="match status" value="1"/>
</dbReference>